<name>A0AAE1GKN5_PETCI</name>
<feature type="compositionally biased region" description="Acidic residues" evidence="1">
    <location>
        <begin position="125"/>
        <end position="143"/>
    </location>
</feature>
<accession>A0AAE1GKN5</accession>
<organism evidence="2 3">
    <name type="scientific">Petrolisthes cinctipes</name>
    <name type="common">Flat porcelain crab</name>
    <dbReference type="NCBI Taxonomy" id="88211"/>
    <lineage>
        <taxon>Eukaryota</taxon>
        <taxon>Metazoa</taxon>
        <taxon>Ecdysozoa</taxon>
        <taxon>Arthropoda</taxon>
        <taxon>Crustacea</taxon>
        <taxon>Multicrustacea</taxon>
        <taxon>Malacostraca</taxon>
        <taxon>Eumalacostraca</taxon>
        <taxon>Eucarida</taxon>
        <taxon>Decapoda</taxon>
        <taxon>Pleocyemata</taxon>
        <taxon>Anomura</taxon>
        <taxon>Galatheoidea</taxon>
        <taxon>Porcellanidae</taxon>
        <taxon>Petrolisthes</taxon>
    </lineage>
</organism>
<proteinExistence type="predicted"/>
<feature type="region of interest" description="Disordered" evidence="1">
    <location>
        <begin position="125"/>
        <end position="155"/>
    </location>
</feature>
<comment type="caution">
    <text evidence="2">The sequence shown here is derived from an EMBL/GenBank/DDBJ whole genome shotgun (WGS) entry which is preliminary data.</text>
</comment>
<reference evidence="2" key="1">
    <citation type="submission" date="2023-10" db="EMBL/GenBank/DDBJ databases">
        <title>Genome assemblies of two species of porcelain crab, Petrolisthes cinctipes and Petrolisthes manimaculis (Anomura: Porcellanidae).</title>
        <authorList>
            <person name="Angst P."/>
        </authorList>
    </citation>
    <scope>NUCLEOTIDE SEQUENCE</scope>
    <source>
        <strain evidence="2">PB745_01</strain>
        <tissue evidence="2">Gill</tissue>
    </source>
</reference>
<sequence>MKQEDFKDWDQLRKHVVKKNVPNLRFTDCCYFRVSSDHKAGYGCGSSYTFYESWSDTKVNLVRSKDQAAESTFNLSNKLVPRKYASLIPLARPKIEDLKVLVSELVSPYLKRRYWDRILGINTEDEENDVDDPETELDDDNDEPLMTADFYDYDK</sequence>
<gene>
    <name evidence="2" type="ORF">Pcinc_001487</name>
</gene>
<protein>
    <submittedName>
        <fullName evidence="2">Uncharacterized protein</fullName>
    </submittedName>
</protein>
<evidence type="ECO:0000256" key="1">
    <source>
        <dbReference type="SAM" id="MobiDB-lite"/>
    </source>
</evidence>
<keyword evidence="3" id="KW-1185">Reference proteome</keyword>
<evidence type="ECO:0000313" key="3">
    <source>
        <dbReference type="Proteomes" id="UP001286313"/>
    </source>
</evidence>
<evidence type="ECO:0000313" key="2">
    <source>
        <dbReference type="EMBL" id="KAK3894764.1"/>
    </source>
</evidence>
<dbReference type="AlphaFoldDB" id="A0AAE1GKN5"/>
<dbReference type="EMBL" id="JAWQEG010000092">
    <property type="protein sequence ID" value="KAK3894764.1"/>
    <property type="molecule type" value="Genomic_DNA"/>
</dbReference>
<dbReference type="Proteomes" id="UP001286313">
    <property type="component" value="Unassembled WGS sequence"/>
</dbReference>